<evidence type="ECO:0000313" key="2">
    <source>
        <dbReference type="Proteomes" id="UP000815846"/>
    </source>
</evidence>
<gene>
    <name evidence="1" type="ORF">CWS31_003315</name>
</gene>
<dbReference type="Proteomes" id="UP000815846">
    <property type="component" value="Unassembled WGS sequence"/>
</dbReference>
<organism evidence="1 2">
    <name type="scientific">Colwellia echini</name>
    <dbReference type="NCBI Taxonomy" id="1982103"/>
    <lineage>
        <taxon>Bacteria</taxon>
        <taxon>Pseudomonadati</taxon>
        <taxon>Pseudomonadota</taxon>
        <taxon>Gammaproteobacteria</taxon>
        <taxon>Alteromonadales</taxon>
        <taxon>Colwelliaceae</taxon>
        <taxon>Colwellia</taxon>
    </lineage>
</organism>
<dbReference type="RefSeq" id="WP_101343885.1">
    <property type="nucleotide sequence ID" value="NZ_PJAI02000002.1"/>
</dbReference>
<comment type="caution">
    <text evidence="1">The sequence shown here is derived from an EMBL/GenBank/DDBJ whole genome shotgun (WGS) entry which is preliminary data.</text>
</comment>
<evidence type="ECO:0000313" key="1">
    <source>
        <dbReference type="EMBL" id="TYK66825.1"/>
    </source>
</evidence>
<reference evidence="1 2" key="1">
    <citation type="submission" date="2019-08" db="EMBL/GenBank/DDBJ databases">
        <title>Microbe sample from Colwellia echini.</title>
        <authorList>
            <person name="Christiansen L."/>
            <person name="Pathiraja D."/>
            <person name="Schultz-Johansen M."/>
            <person name="Choi I.-G."/>
            <person name="Stougaard P."/>
        </authorList>
    </citation>
    <scope>NUCLEOTIDE SEQUENCE [LARGE SCALE GENOMIC DNA]</scope>
    <source>
        <strain evidence="1 2">A3</strain>
    </source>
</reference>
<accession>A0ABY3N011</accession>
<protein>
    <submittedName>
        <fullName evidence="1">Uncharacterized protein</fullName>
    </submittedName>
</protein>
<sequence>MSSFLALEWCDVNVQLFEEYVGHYAELITEKQFARFREQENLSESSPVYRIYKLWGELVFENKLTH</sequence>
<name>A0ABY3N011_9GAMM</name>
<keyword evidence="2" id="KW-1185">Reference proteome</keyword>
<proteinExistence type="predicted"/>
<dbReference type="EMBL" id="PJAI02000002">
    <property type="protein sequence ID" value="TYK66825.1"/>
    <property type="molecule type" value="Genomic_DNA"/>
</dbReference>